<accession>A0AAE7UTJ9</accession>
<proteinExistence type="predicted"/>
<evidence type="ECO:0000313" key="4">
    <source>
        <dbReference type="Proteomes" id="UP000822331"/>
    </source>
</evidence>
<evidence type="ECO:0000313" key="1">
    <source>
        <dbReference type="EMBL" id="NTF39701.1"/>
    </source>
</evidence>
<dbReference type="RefSeq" id="WP_141680635.1">
    <property type="nucleotide sequence ID" value="NZ_CP049209.1"/>
</dbReference>
<keyword evidence="4" id="KW-1185">Reference proteome</keyword>
<dbReference type="KEGG" id="arui:G6M88_23985"/>
<gene>
    <name evidence="1" type="ORF">G6L72_23690</name>
    <name evidence="2" type="ORF">G6M88_23985</name>
</gene>
<dbReference type="EMBL" id="JAAMCP010000016">
    <property type="protein sequence ID" value="NTF39701.1"/>
    <property type="molecule type" value="Genomic_DNA"/>
</dbReference>
<keyword evidence="2" id="KW-0614">Plasmid</keyword>
<organism evidence="2 3">
    <name type="scientific">Agrobacterium rubi</name>
    <dbReference type="NCBI Taxonomy" id="28099"/>
    <lineage>
        <taxon>Bacteria</taxon>
        <taxon>Pseudomonadati</taxon>
        <taxon>Pseudomonadota</taxon>
        <taxon>Alphaproteobacteria</taxon>
        <taxon>Hyphomicrobiales</taxon>
        <taxon>Rhizobiaceae</taxon>
        <taxon>Rhizobium/Agrobacterium group</taxon>
        <taxon>Agrobacterium</taxon>
    </lineage>
</organism>
<dbReference type="AlphaFoldDB" id="A0AAE7UTJ9"/>
<dbReference type="Proteomes" id="UP000663912">
    <property type="component" value="Plasmid pW2_73_2"/>
</dbReference>
<geneLocation type="plasmid" evidence="2 3">
    <name>pW2_73_2</name>
</geneLocation>
<reference evidence="2" key="2">
    <citation type="submission" date="2020-02" db="EMBL/GenBank/DDBJ databases">
        <title>Unexpected conservation and global transmission of agrobacterial virulence plasmids.</title>
        <authorList>
            <person name="Weisberg A.J."/>
            <person name="Davis E.W. II"/>
            <person name="Tabima J.R."/>
            <person name="Belcher M.S."/>
            <person name="Miller M."/>
            <person name="Kuo C.-H."/>
            <person name="Loper J.E."/>
            <person name="Grunwald N.J."/>
            <person name="Putnam M.L."/>
            <person name="Chang J.H."/>
        </authorList>
    </citation>
    <scope>NUCLEOTIDE SEQUENCE</scope>
    <source>
        <strain evidence="2">W2/73</strain>
        <plasmid evidence="2">pW2_73_2</plasmid>
    </source>
</reference>
<evidence type="ECO:0000313" key="2">
    <source>
        <dbReference type="EMBL" id="QTG03521.1"/>
    </source>
</evidence>
<name>A0AAE7UTJ9_9HYPH</name>
<dbReference type="EMBL" id="CP049209">
    <property type="protein sequence ID" value="QTG03521.1"/>
    <property type="molecule type" value="Genomic_DNA"/>
</dbReference>
<reference evidence="1 4" key="1">
    <citation type="journal article" date="2020" name="Science">
        <title>Unexpected conservation and global transmission of agrobacterial virulence plasmids.</title>
        <authorList>
            <person name="Weisberg A.J."/>
            <person name="Davis E.W. 2nd"/>
            <person name="Tabima J."/>
            <person name="Belcher M.S."/>
            <person name="Miller M."/>
            <person name="Kuo C.H."/>
            <person name="Loper J.E."/>
            <person name="Grunwald N.J."/>
            <person name="Putnam M.L."/>
            <person name="Chang J.H."/>
        </authorList>
    </citation>
    <scope>NUCLEOTIDE SEQUENCE [LARGE SCALE GENOMIC DNA]</scope>
    <source>
        <strain evidence="1 4">A19/93</strain>
    </source>
</reference>
<evidence type="ECO:0000313" key="3">
    <source>
        <dbReference type="Proteomes" id="UP000663912"/>
    </source>
</evidence>
<sequence length="124" mass="14106">MHRRVIALRDKCTAHFGLGDGWNDDRVIFKDEEATYGVTSVHMRSAFNLELLNDMDSLLSVAIPHVEKLERARADELMKSVFATSEANRAIIGENDFDITAFFQNLPDKEAEFWRARASMIVTS</sequence>
<dbReference type="Proteomes" id="UP000822331">
    <property type="component" value="Unassembled WGS sequence"/>
</dbReference>
<protein>
    <submittedName>
        <fullName evidence="2">Uncharacterized protein</fullName>
    </submittedName>
</protein>